<dbReference type="PANTHER" id="PTHR24121:SF15">
    <property type="entry name" value="ANKYRIN REPEAT PROTEIN"/>
    <property type="match status" value="1"/>
</dbReference>
<sequence length="212" mass="23968">MSTNSNSSSVSQQETPEEKLFIALMREDWNNVVKILGQHPMIHDKKLGNMMKATNERSADSSRYDEFLSDTVLHWAITNEAPEFIVEKLVDVIVEVGNDKALETLRANNSRGDTPLHCAATRGSLAICRCMTRVDESLVFELNGEGETPLFLAALLGHQLVFLFLHSICVEREPLLASSIWKRTNGDTILHCTIRRKHFGQYTHNYAASFYK</sequence>
<dbReference type="AlphaFoldDB" id="A0AAE1J145"/>
<organism evidence="2 3">
    <name type="scientific">Acacia crassicarpa</name>
    <name type="common">northern wattle</name>
    <dbReference type="NCBI Taxonomy" id="499986"/>
    <lineage>
        <taxon>Eukaryota</taxon>
        <taxon>Viridiplantae</taxon>
        <taxon>Streptophyta</taxon>
        <taxon>Embryophyta</taxon>
        <taxon>Tracheophyta</taxon>
        <taxon>Spermatophyta</taxon>
        <taxon>Magnoliopsida</taxon>
        <taxon>eudicotyledons</taxon>
        <taxon>Gunneridae</taxon>
        <taxon>Pentapetalae</taxon>
        <taxon>rosids</taxon>
        <taxon>fabids</taxon>
        <taxon>Fabales</taxon>
        <taxon>Fabaceae</taxon>
        <taxon>Caesalpinioideae</taxon>
        <taxon>mimosoid clade</taxon>
        <taxon>Acacieae</taxon>
        <taxon>Acacia</taxon>
    </lineage>
</organism>
<proteinExistence type="predicted"/>
<keyword evidence="3" id="KW-1185">Reference proteome</keyword>
<dbReference type="InterPro" id="IPR002110">
    <property type="entry name" value="Ankyrin_rpt"/>
</dbReference>
<comment type="subcellular location">
    <subcellularLocation>
        <location evidence="1">Cell membrane</location>
        <topology evidence="1">Peripheral membrane protein</topology>
        <orientation evidence="1">Cytoplasmic side</orientation>
    </subcellularLocation>
</comment>
<accession>A0AAE1J145</accession>
<evidence type="ECO:0000256" key="1">
    <source>
        <dbReference type="ARBA" id="ARBA00004413"/>
    </source>
</evidence>
<dbReference type="SUPFAM" id="SSF48403">
    <property type="entry name" value="Ankyrin repeat"/>
    <property type="match status" value="1"/>
</dbReference>
<dbReference type="PANTHER" id="PTHR24121">
    <property type="entry name" value="NO MECHANORECEPTOR POTENTIAL C, ISOFORM D-RELATED"/>
    <property type="match status" value="1"/>
</dbReference>
<dbReference type="Proteomes" id="UP001293593">
    <property type="component" value="Unassembled WGS sequence"/>
</dbReference>
<name>A0AAE1J145_9FABA</name>
<reference evidence="2" key="1">
    <citation type="submission" date="2023-10" db="EMBL/GenBank/DDBJ databases">
        <title>Chromosome-level genome of the transformable northern wattle, Acacia crassicarpa.</title>
        <authorList>
            <person name="Massaro I."/>
            <person name="Sinha N.R."/>
            <person name="Poethig S."/>
            <person name="Leichty A.R."/>
        </authorList>
    </citation>
    <scope>NUCLEOTIDE SEQUENCE</scope>
    <source>
        <strain evidence="2">Acra3RX</strain>
        <tissue evidence="2">Leaf</tissue>
    </source>
</reference>
<comment type="caution">
    <text evidence="2">The sequence shown here is derived from an EMBL/GenBank/DDBJ whole genome shotgun (WGS) entry which is preliminary data.</text>
</comment>
<evidence type="ECO:0000313" key="2">
    <source>
        <dbReference type="EMBL" id="KAK4259829.1"/>
    </source>
</evidence>
<evidence type="ECO:0000313" key="3">
    <source>
        <dbReference type="Proteomes" id="UP001293593"/>
    </source>
</evidence>
<dbReference type="Gene3D" id="1.25.40.20">
    <property type="entry name" value="Ankyrin repeat-containing domain"/>
    <property type="match status" value="1"/>
</dbReference>
<dbReference type="InterPro" id="IPR036770">
    <property type="entry name" value="Ankyrin_rpt-contain_sf"/>
</dbReference>
<dbReference type="SMART" id="SM00248">
    <property type="entry name" value="ANK"/>
    <property type="match status" value="3"/>
</dbReference>
<gene>
    <name evidence="2" type="ORF">QN277_006120</name>
</gene>
<protein>
    <submittedName>
        <fullName evidence="2">Uncharacterized protein</fullName>
    </submittedName>
</protein>
<dbReference type="Pfam" id="PF12796">
    <property type="entry name" value="Ank_2"/>
    <property type="match status" value="1"/>
</dbReference>
<dbReference type="GO" id="GO:0005886">
    <property type="term" value="C:plasma membrane"/>
    <property type="evidence" value="ECO:0007669"/>
    <property type="project" value="UniProtKB-SubCell"/>
</dbReference>
<dbReference type="EMBL" id="JAWXYG010000011">
    <property type="protein sequence ID" value="KAK4259829.1"/>
    <property type="molecule type" value="Genomic_DNA"/>
</dbReference>